<keyword evidence="7 13" id="KW-0479">Metal-binding</keyword>
<evidence type="ECO:0000256" key="10">
    <source>
        <dbReference type="ARBA" id="ARBA00022918"/>
    </source>
</evidence>
<evidence type="ECO:0000256" key="6">
    <source>
        <dbReference type="ARBA" id="ARBA00022695"/>
    </source>
</evidence>
<reference evidence="15" key="1">
    <citation type="submission" date="2017-07" db="EMBL/GenBank/DDBJ databases">
        <title>Taro Niue Genome Assembly and Annotation.</title>
        <authorList>
            <person name="Atibalentja N."/>
            <person name="Keating K."/>
            <person name="Fields C.J."/>
        </authorList>
    </citation>
    <scope>NUCLEOTIDE SEQUENCE</scope>
    <source>
        <strain evidence="15">Niue_2</strain>
        <tissue evidence="15">Leaf</tissue>
    </source>
</reference>
<evidence type="ECO:0000256" key="9">
    <source>
        <dbReference type="ARBA" id="ARBA00022895"/>
    </source>
</evidence>
<dbReference type="InterPro" id="IPR049139">
    <property type="entry name" value="TERT_C"/>
</dbReference>
<feature type="domain" description="Reverse transcriptase" evidence="14">
    <location>
        <begin position="539"/>
        <end position="921"/>
    </location>
</feature>
<dbReference type="GO" id="GO:0000781">
    <property type="term" value="C:chromosome, telomeric region"/>
    <property type="evidence" value="ECO:0007669"/>
    <property type="project" value="UniProtKB-SubCell"/>
</dbReference>
<sequence>CILKRKRAKFEEKQQGYFNPGPHYNAPLPIHDCTGFMSSLMNDKAQKHVRTLNWNRSKKDSCVRITGAGISKDSFNTNKCKDSSSTFLPGGYSINTSLHSNLPLHASTLGEMAQVSLLDVHKSLPVPEKSSLKDKSDADTTPTVDKFFPCSADNHESLTAGVAKSCSASEFPTKFRKHGRLFSWQRHRKRKKVNTLDGDLNCHASIYNDKDSSSRMLEKRSVINLHHKYAGGVRKIIHTQDNQVSELVNQYPAIIFEGNPLREKINNGEAIDRDNSEKYHSLLRMLKTLIRNAHKCHHMEFLRRHCSVPHKCCRDDRENKSEAAKGFSKNLGEKHVLQKSSENPLSDVSSWKMDVNKQKAVHKKCSMECDFQSDQSGSYCQPEKVVSFVWAATRSIVPVDLLGDASNWRSLRRNISKFVRLQRFEKFYLRQCINKLQISSMSFLSRLPNHHTCHCSDSDGSSKIKETSKCKNYSLVMKHKLFRSWIYWFFSDMIVPMLGANFYITERESGRHEVFYYTKPVWCKLVRRTITSLKEQNYRHRAITYTKLQKHNTRVKLVPLKSVNSALYDMHAILKRIKTECPQMLGASVFDYNDIYQILCEFLSRLRNGSTTIPEVFIVVCDVSKAFDSIDQERLLDVMKDVLQKEEYHVRKYAQVICSRELMRVLYGRVCVNQSKASDIMNSFSSIRSRSSHGVLVGQGIGRRIKLVEIRRLLHEHVKSNMLQLGQEFYLQKSGIAQGSLLSSLLCSFYYGHLERTIIFPFLGKIHDSPSVKDSKELDVNRRQQADCRCSTSSLVKQCKTCLEESKTIGSVKEVKDNMWRNKWQANDCGRKNGAAYEFSPMSNYLLLRLIDDFIFISTSKRQATCFFNRLCRGFREYNCYMNSEKFGLSFDVDGQPQVMQNRRYVGADGVPFLPWSGLLVNCCTLEVQADYTRRYKFIYLKFFFLELDLQVICHCANFPHFLWSRYLGTHLRSTLTVHAQTKQEHLGEKLCSYMRPKCHPIFYDSYINSPATVRLNLYQAFLLCAMKFHCYLCAITPHVRDIGPAYCLNIIQKSFRYMYRLIKKRMYGMERGAPDIRPVLKLKKPETIWLGLSAYIRVLGKKQSRHAELLSLLKSDFCNLGRMDCDPSPLKYAVDDSHSSMFWKIKY</sequence>
<dbReference type="InterPro" id="IPR003545">
    <property type="entry name" value="Telomerase_RT"/>
</dbReference>
<accession>A0A843X5E5</accession>
<dbReference type="PROSITE" id="PS50878">
    <property type="entry name" value="RT_POL"/>
    <property type="match status" value="1"/>
</dbReference>
<dbReference type="PANTHER" id="PTHR12066">
    <property type="entry name" value="TELOMERASE REVERSE TRANSCRIPTASE"/>
    <property type="match status" value="1"/>
</dbReference>
<evidence type="ECO:0000313" key="15">
    <source>
        <dbReference type="EMBL" id="MQM11480.1"/>
    </source>
</evidence>
<dbReference type="SMART" id="SM00975">
    <property type="entry name" value="Telomerase_RBD"/>
    <property type="match status" value="1"/>
</dbReference>
<dbReference type="InterPro" id="IPR021891">
    <property type="entry name" value="Telomerase_RBD"/>
</dbReference>
<keyword evidence="5 13" id="KW-0808">Transferase</keyword>
<dbReference type="PRINTS" id="PR01365">
    <property type="entry name" value="TELOMERASERT"/>
</dbReference>
<evidence type="ECO:0000256" key="5">
    <source>
        <dbReference type="ARBA" id="ARBA00022679"/>
    </source>
</evidence>
<dbReference type="Pfam" id="PF21399">
    <property type="entry name" value="TERT_C"/>
    <property type="match status" value="1"/>
</dbReference>
<evidence type="ECO:0000256" key="2">
    <source>
        <dbReference type="ARBA" id="ARBA00012493"/>
    </source>
</evidence>
<organism evidence="15 16">
    <name type="scientific">Colocasia esculenta</name>
    <name type="common">Wild taro</name>
    <name type="synonym">Arum esculentum</name>
    <dbReference type="NCBI Taxonomy" id="4460"/>
    <lineage>
        <taxon>Eukaryota</taxon>
        <taxon>Viridiplantae</taxon>
        <taxon>Streptophyta</taxon>
        <taxon>Embryophyta</taxon>
        <taxon>Tracheophyta</taxon>
        <taxon>Spermatophyta</taxon>
        <taxon>Magnoliopsida</taxon>
        <taxon>Liliopsida</taxon>
        <taxon>Araceae</taxon>
        <taxon>Aroideae</taxon>
        <taxon>Colocasieae</taxon>
        <taxon>Colocasia</taxon>
    </lineage>
</organism>
<keyword evidence="11 13" id="KW-0539">Nucleus</keyword>
<gene>
    <name evidence="15" type="ORF">Taro_044383</name>
</gene>
<dbReference type="GO" id="GO:0007004">
    <property type="term" value="P:telomere maintenance via telomerase"/>
    <property type="evidence" value="ECO:0007669"/>
    <property type="project" value="TreeGrafter"/>
</dbReference>
<comment type="similarity">
    <text evidence="1 13">Belongs to the reverse transcriptase family. Telomerase subfamily.</text>
</comment>
<dbReference type="Gene3D" id="1.10.132.70">
    <property type="match status" value="1"/>
</dbReference>
<dbReference type="OrthoDB" id="289721at2759"/>
<dbReference type="EC" id="2.7.7.49" evidence="2 13"/>
<evidence type="ECO:0000259" key="14">
    <source>
        <dbReference type="PROSITE" id="PS50878"/>
    </source>
</evidence>
<dbReference type="InterPro" id="IPR000477">
    <property type="entry name" value="RT_dom"/>
</dbReference>
<evidence type="ECO:0000256" key="12">
    <source>
        <dbReference type="ARBA" id="ARBA00048173"/>
    </source>
</evidence>
<dbReference type="GO" id="GO:0046872">
    <property type="term" value="F:metal ion binding"/>
    <property type="evidence" value="ECO:0007669"/>
    <property type="project" value="UniProtKB-KW"/>
</dbReference>
<evidence type="ECO:0000256" key="11">
    <source>
        <dbReference type="ARBA" id="ARBA00023242"/>
    </source>
</evidence>
<evidence type="ECO:0000256" key="8">
    <source>
        <dbReference type="ARBA" id="ARBA00022842"/>
    </source>
</evidence>
<dbReference type="GO" id="GO:0003720">
    <property type="term" value="F:telomerase activity"/>
    <property type="evidence" value="ECO:0007669"/>
    <property type="project" value="InterPro"/>
</dbReference>
<protein>
    <recommendedName>
        <fullName evidence="3 13">Telomerase reverse transcriptase</fullName>
        <ecNumber evidence="2 13">2.7.7.49</ecNumber>
    </recommendedName>
    <alternativeName>
        <fullName evidence="13">Telomerase catalytic subunit</fullName>
    </alternativeName>
</protein>
<evidence type="ECO:0000256" key="1">
    <source>
        <dbReference type="ARBA" id="ARBA00008001"/>
    </source>
</evidence>
<evidence type="ECO:0000256" key="3">
    <source>
        <dbReference type="ARBA" id="ARBA00016182"/>
    </source>
</evidence>
<dbReference type="GO" id="GO:0000333">
    <property type="term" value="C:telomerase catalytic core complex"/>
    <property type="evidence" value="ECO:0007669"/>
    <property type="project" value="TreeGrafter"/>
</dbReference>
<feature type="non-terminal residue" evidence="15">
    <location>
        <position position="1"/>
    </location>
</feature>
<comment type="caution">
    <text evidence="15">The sequence shown here is derived from an EMBL/GenBank/DDBJ whole genome shotgun (WGS) entry which is preliminary data.</text>
</comment>
<evidence type="ECO:0000313" key="16">
    <source>
        <dbReference type="Proteomes" id="UP000652761"/>
    </source>
</evidence>
<keyword evidence="8 13" id="KW-0460">Magnesium</keyword>
<dbReference type="AlphaFoldDB" id="A0A843X5E5"/>
<dbReference type="Proteomes" id="UP000652761">
    <property type="component" value="Unassembled WGS sequence"/>
</dbReference>
<dbReference type="Pfam" id="PF12009">
    <property type="entry name" value="Telomerase_RBD"/>
    <property type="match status" value="1"/>
</dbReference>
<dbReference type="EMBL" id="NMUH01004992">
    <property type="protein sequence ID" value="MQM11480.1"/>
    <property type="molecule type" value="Genomic_DNA"/>
</dbReference>
<dbReference type="GO" id="GO:0042162">
    <property type="term" value="F:telomeric DNA binding"/>
    <property type="evidence" value="ECO:0007669"/>
    <property type="project" value="TreeGrafter"/>
</dbReference>
<comment type="subcellular location">
    <subcellularLocation>
        <location evidence="13">Nucleus</location>
    </subcellularLocation>
    <subcellularLocation>
        <location evidence="13">Chromosome</location>
        <location evidence="13">Telomere</location>
    </subcellularLocation>
</comment>
<keyword evidence="16" id="KW-1185">Reference proteome</keyword>
<keyword evidence="10 13" id="KW-0695">RNA-directed DNA polymerase</keyword>
<keyword evidence="4 13" id="KW-0158">Chromosome</keyword>
<comment type="catalytic activity">
    <reaction evidence="12 13">
        <text>DNA(n) + a 2'-deoxyribonucleoside 5'-triphosphate = DNA(n+1) + diphosphate</text>
        <dbReference type="Rhea" id="RHEA:22508"/>
        <dbReference type="Rhea" id="RHEA-COMP:17339"/>
        <dbReference type="Rhea" id="RHEA-COMP:17340"/>
        <dbReference type="ChEBI" id="CHEBI:33019"/>
        <dbReference type="ChEBI" id="CHEBI:61560"/>
        <dbReference type="ChEBI" id="CHEBI:173112"/>
        <dbReference type="EC" id="2.7.7.49"/>
    </reaction>
</comment>
<keyword evidence="6 13" id="KW-0548">Nucleotidyltransferase</keyword>
<dbReference type="Gene3D" id="1.10.357.90">
    <property type="match status" value="1"/>
</dbReference>
<evidence type="ECO:0000256" key="13">
    <source>
        <dbReference type="RuleBase" id="RU365061"/>
    </source>
</evidence>
<dbReference type="PANTHER" id="PTHR12066:SF0">
    <property type="entry name" value="TELOMERASE REVERSE TRANSCRIPTASE"/>
    <property type="match status" value="1"/>
</dbReference>
<proteinExistence type="inferred from homology"/>
<evidence type="ECO:0000256" key="7">
    <source>
        <dbReference type="ARBA" id="ARBA00022723"/>
    </source>
</evidence>
<keyword evidence="9 13" id="KW-0779">Telomere</keyword>
<comment type="function">
    <text evidence="13">Telomerase is a ribonucleoprotein enzyme essential for the replication of chromosome termini in most eukaryotes. It elongates telomeres. It is a reverse transcriptase that adds simple sequence repeats to chromosome ends by copying a template sequence within the RNA component of the enzyme.</text>
</comment>
<evidence type="ECO:0000256" key="4">
    <source>
        <dbReference type="ARBA" id="ARBA00022454"/>
    </source>
</evidence>
<name>A0A843X5E5_COLES</name>
<dbReference type="GO" id="GO:0070034">
    <property type="term" value="F:telomerase RNA binding"/>
    <property type="evidence" value="ECO:0007669"/>
    <property type="project" value="TreeGrafter"/>
</dbReference>